<dbReference type="Proteomes" id="UP000265140">
    <property type="component" value="Chromosome 18"/>
</dbReference>
<sequence length="204" mass="23471">VYLQMSLVLRSILYSTLGMSVGLCLNFSQLTLDPNTAHTQLSLSDENRKAMFTFQSHCYPHQADRFSYWLQVLCREGLTGRCYWEVEWSGSYVGVAVSYADIRRRGSSYDCTFGCNDISWRLECSNSKYWFKHNNQQTEVPGPQSSRVGVYLDHKAGTLSFYSVSSDIMTLLHRVQTMFTQPLYPGFYVWYGSAELCQLEVPYS</sequence>
<dbReference type="PROSITE" id="PS50188">
    <property type="entry name" value="B302_SPRY"/>
    <property type="match status" value="1"/>
</dbReference>
<evidence type="ECO:0000256" key="2">
    <source>
        <dbReference type="ARBA" id="ARBA00022771"/>
    </source>
</evidence>
<reference evidence="5" key="2">
    <citation type="submission" date="2020-02" db="EMBL/GenBank/DDBJ databases">
        <title>Esox lucius (northern pike) genome, fEsoLuc1, primary haplotype.</title>
        <authorList>
            <person name="Myers G."/>
            <person name="Karagic N."/>
            <person name="Meyer A."/>
            <person name="Pippel M."/>
            <person name="Reichard M."/>
            <person name="Winkler S."/>
            <person name="Tracey A."/>
            <person name="Sims Y."/>
            <person name="Howe K."/>
            <person name="Rhie A."/>
            <person name="Formenti G."/>
            <person name="Durbin R."/>
            <person name="Fedrigo O."/>
            <person name="Jarvis E.D."/>
        </authorList>
    </citation>
    <scope>NUCLEOTIDE SEQUENCE [LARGE SCALE GENOMIC DNA]</scope>
</reference>
<name>A0A3P8XM06_ESOLU</name>
<dbReference type="Pfam" id="PF13765">
    <property type="entry name" value="PRY"/>
    <property type="match status" value="1"/>
</dbReference>
<evidence type="ECO:0000256" key="3">
    <source>
        <dbReference type="ARBA" id="ARBA00022833"/>
    </source>
</evidence>
<dbReference type="Bgee" id="ENSELUG00000005820">
    <property type="expression patterns" value="Expressed in mesonephros and 8 other cell types or tissues"/>
</dbReference>
<dbReference type="PANTHER" id="PTHR25465">
    <property type="entry name" value="B-BOX DOMAIN CONTAINING"/>
    <property type="match status" value="1"/>
</dbReference>
<reference evidence="5" key="3">
    <citation type="submission" date="2025-08" db="UniProtKB">
        <authorList>
            <consortium name="Ensembl"/>
        </authorList>
    </citation>
    <scope>IDENTIFICATION</scope>
</reference>
<dbReference type="OMA" id="PRIMISQ"/>
<dbReference type="InParanoid" id="A0A3P8XM06"/>
<evidence type="ECO:0000313" key="5">
    <source>
        <dbReference type="Ensembl" id="ENSELUP00000004704.3"/>
    </source>
</evidence>
<dbReference type="SMART" id="SM00449">
    <property type="entry name" value="SPRY"/>
    <property type="match status" value="1"/>
</dbReference>
<evidence type="ECO:0000259" key="4">
    <source>
        <dbReference type="PROSITE" id="PS50188"/>
    </source>
</evidence>
<dbReference type="InterPro" id="IPR006574">
    <property type="entry name" value="PRY"/>
</dbReference>
<dbReference type="Gene3D" id="2.60.120.920">
    <property type="match status" value="1"/>
</dbReference>
<proteinExistence type="predicted"/>
<reference evidence="5" key="4">
    <citation type="submission" date="2025-09" db="UniProtKB">
        <authorList>
            <consortium name="Ensembl"/>
        </authorList>
    </citation>
    <scope>IDENTIFICATION</scope>
</reference>
<dbReference type="InterPro" id="IPR001870">
    <property type="entry name" value="B30.2/SPRY"/>
</dbReference>
<dbReference type="GeneTree" id="ENSGT01150000286931"/>
<dbReference type="InterPro" id="IPR013320">
    <property type="entry name" value="ConA-like_dom_sf"/>
</dbReference>
<dbReference type="PANTHER" id="PTHR25465:SF5">
    <property type="entry name" value="E3 UBIQUITIN_ISG15 LIGASE TRIM25-RELATED"/>
    <property type="match status" value="1"/>
</dbReference>
<dbReference type="CDD" id="cd16040">
    <property type="entry name" value="SPRY_PRY_SNTX"/>
    <property type="match status" value="1"/>
</dbReference>
<keyword evidence="1" id="KW-0479">Metal-binding</keyword>
<dbReference type="GO" id="GO:0008270">
    <property type="term" value="F:zinc ion binding"/>
    <property type="evidence" value="ECO:0007669"/>
    <property type="project" value="UniProtKB-KW"/>
</dbReference>
<dbReference type="InterPro" id="IPR051051">
    <property type="entry name" value="E3_ubiq-ligase_TRIM/RNF"/>
</dbReference>
<dbReference type="InterPro" id="IPR043136">
    <property type="entry name" value="B30.2/SPRY_sf"/>
</dbReference>
<organism evidence="5 6">
    <name type="scientific">Esox lucius</name>
    <name type="common">Northern pike</name>
    <dbReference type="NCBI Taxonomy" id="8010"/>
    <lineage>
        <taxon>Eukaryota</taxon>
        <taxon>Metazoa</taxon>
        <taxon>Chordata</taxon>
        <taxon>Craniata</taxon>
        <taxon>Vertebrata</taxon>
        <taxon>Euteleostomi</taxon>
        <taxon>Actinopterygii</taxon>
        <taxon>Neopterygii</taxon>
        <taxon>Teleostei</taxon>
        <taxon>Protacanthopterygii</taxon>
        <taxon>Esociformes</taxon>
        <taxon>Esocidae</taxon>
        <taxon>Esox</taxon>
    </lineage>
</organism>
<evidence type="ECO:0000256" key="1">
    <source>
        <dbReference type="ARBA" id="ARBA00022723"/>
    </source>
</evidence>
<dbReference type="Pfam" id="PF00622">
    <property type="entry name" value="SPRY"/>
    <property type="match status" value="1"/>
</dbReference>
<keyword evidence="2" id="KW-0863">Zinc-finger</keyword>
<dbReference type="SUPFAM" id="SSF49899">
    <property type="entry name" value="Concanavalin A-like lectins/glucanases"/>
    <property type="match status" value="1"/>
</dbReference>
<gene>
    <name evidence="5" type="primary">DPT</name>
</gene>
<dbReference type="SMART" id="SM00589">
    <property type="entry name" value="PRY"/>
    <property type="match status" value="1"/>
</dbReference>
<reference evidence="6" key="1">
    <citation type="journal article" date="2014" name="PLoS ONE">
        <title>The genome and linkage map of the northern pike (Esox lucius): conserved synteny revealed between the salmonid sister group and the Neoteleostei.</title>
        <authorList>
            <person name="Rondeau E.B."/>
            <person name="Minkley D.R."/>
            <person name="Leong J.S."/>
            <person name="Messmer A.M."/>
            <person name="Jantzen J.R."/>
            <person name="von Schalburg K.R."/>
            <person name="Lemon C."/>
            <person name="Bird N.H."/>
            <person name="Koop B.F."/>
        </authorList>
    </citation>
    <scope>NUCLEOTIDE SEQUENCE</scope>
</reference>
<accession>A0A3P8XM06</accession>
<keyword evidence="3" id="KW-0862">Zinc</keyword>
<dbReference type="AlphaFoldDB" id="A0A3P8XM06"/>
<dbReference type="Ensembl" id="ENSELUT00000011896.3">
    <property type="protein sequence ID" value="ENSELUP00000004704.3"/>
    <property type="gene ID" value="ENSELUG00000005820.3"/>
</dbReference>
<feature type="domain" description="B30.2/SPRY" evidence="4">
    <location>
        <begin position="10"/>
        <end position="204"/>
    </location>
</feature>
<dbReference type="InterPro" id="IPR003877">
    <property type="entry name" value="SPRY_dom"/>
</dbReference>
<dbReference type="InterPro" id="IPR003879">
    <property type="entry name" value="Butyrophylin_SPRY"/>
</dbReference>
<dbReference type="PRINTS" id="PR01407">
    <property type="entry name" value="BUTYPHLNCDUF"/>
</dbReference>
<dbReference type="GO" id="GO:0005737">
    <property type="term" value="C:cytoplasm"/>
    <property type="evidence" value="ECO:0007669"/>
    <property type="project" value="UniProtKB-ARBA"/>
</dbReference>
<keyword evidence="6" id="KW-1185">Reference proteome</keyword>
<protein>
    <recommendedName>
        <fullName evidence="4">B30.2/SPRY domain-containing protein</fullName>
    </recommendedName>
</protein>
<evidence type="ECO:0000313" key="6">
    <source>
        <dbReference type="Proteomes" id="UP000265140"/>
    </source>
</evidence>